<gene>
    <name evidence="1" type="ORF">HHL25_06575</name>
</gene>
<proteinExistence type="predicted"/>
<sequence length="103" mass="10715">MTFSKTVPAVLLIAALASGCQTTGAQKFTPQELVAKTSYDYQVCRVALAKGGKLPAGLKNCDAHLAAFEQASIAGGIAPAKARKLAADLKKNTTLALRKNGLR</sequence>
<comment type="caution">
    <text evidence="1">The sequence shown here is derived from an EMBL/GenBank/DDBJ whole genome shotgun (WGS) entry which is preliminary data.</text>
</comment>
<dbReference type="AlphaFoldDB" id="A0A7Y0AUK4"/>
<protein>
    <recommendedName>
        <fullName evidence="3">Lipoprotein</fullName>
    </recommendedName>
</protein>
<organism evidence="1 2">
    <name type="scientific">Rhizobium terricola</name>
    <dbReference type="NCBI Taxonomy" id="2728849"/>
    <lineage>
        <taxon>Bacteria</taxon>
        <taxon>Pseudomonadati</taxon>
        <taxon>Pseudomonadota</taxon>
        <taxon>Alphaproteobacteria</taxon>
        <taxon>Hyphomicrobiales</taxon>
        <taxon>Rhizobiaceae</taxon>
        <taxon>Rhizobium/Agrobacterium group</taxon>
        <taxon>Rhizobium</taxon>
    </lineage>
</organism>
<dbReference type="Proteomes" id="UP000541470">
    <property type="component" value="Unassembled WGS sequence"/>
</dbReference>
<dbReference type="RefSeq" id="WP_169588399.1">
    <property type="nucleotide sequence ID" value="NZ_JABBGK010000001.1"/>
</dbReference>
<evidence type="ECO:0008006" key="3">
    <source>
        <dbReference type="Google" id="ProtNLM"/>
    </source>
</evidence>
<evidence type="ECO:0000313" key="1">
    <source>
        <dbReference type="EMBL" id="NML73792.1"/>
    </source>
</evidence>
<keyword evidence="2" id="KW-1185">Reference proteome</keyword>
<dbReference type="PROSITE" id="PS51257">
    <property type="entry name" value="PROKAR_LIPOPROTEIN"/>
    <property type="match status" value="1"/>
</dbReference>
<accession>A0A7Y0AUK4</accession>
<reference evidence="1 2" key="1">
    <citation type="submission" date="2020-04" db="EMBL/GenBank/DDBJ databases">
        <title>Rhizobium sp. S-51 isolated from soil.</title>
        <authorList>
            <person name="Dahal R.H."/>
        </authorList>
    </citation>
    <scope>NUCLEOTIDE SEQUENCE [LARGE SCALE GENOMIC DNA]</scope>
    <source>
        <strain evidence="1 2">S-51</strain>
    </source>
</reference>
<name>A0A7Y0AUK4_9HYPH</name>
<dbReference type="EMBL" id="JABBGK010000001">
    <property type="protein sequence ID" value="NML73792.1"/>
    <property type="molecule type" value="Genomic_DNA"/>
</dbReference>
<evidence type="ECO:0000313" key="2">
    <source>
        <dbReference type="Proteomes" id="UP000541470"/>
    </source>
</evidence>